<keyword evidence="1" id="KW-0732">Signal</keyword>
<dbReference type="Proteomes" id="UP000595278">
    <property type="component" value="Chromosome"/>
</dbReference>
<keyword evidence="3" id="KW-1185">Reference proteome</keyword>
<gene>
    <name evidence="2" type="ORF">JHT90_10600</name>
</gene>
<reference evidence="2 3" key="1">
    <citation type="submission" date="2021-01" db="EMBL/GenBank/DDBJ databases">
        <title>Entomomonas sp. F2A isolated from a house cricket (Acheta domesticus).</title>
        <authorList>
            <person name="Spergser J."/>
            <person name="Busse H.-J."/>
        </authorList>
    </citation>
    <scope>NUCLEOTIDE SEQUENCE [LARGE SCALE GENOMIC DNA]</scope>
    <source>
        <strain evidence="2 3">F2A</strain>
    </source>
</reference>
<feature type="chain" id="PRO_5037547622" description="Quorum-sensing-regulated virulence factor" evidence="1">
    <location>
        <begin position="20"/>
        <end position="131"/>
    </location>
</feature>
<protein>
    <recommendedName>
        <fullName evidence="4">Quorum-sensing-regulated virulence factor</fullName>
    </recommendedName>
</protein>
<evidence type="ECO:0008006" key="4">
    <source>
        <dbReference type="Google" id="ProtNLM"/>
    </source>
</evidence>
<feature type="signal peptide" evidence="1">
    <location>
        <begin position="1"/>
        <end position="19"/>
    </location>
</feature>
<evidence type="ECO:0000256" key="1">
    <source>
        <dbReference type="SAM" id="SignalP"/>
    </source>
</evidence>
<organism evidence="2 3">
    <name type="scientific">Entomomonas asaccharolytica</name>
    <dbReference type="NCBI Taxonomy" id="2785331"/>
    <lineage>
        <taxon>Bacteria</taxon>
        <taxon>Pseudomonadati</taxon>
        <taxon>Pseudomonadota</taxon>
        <taxon>Gammaproteobacteria</taxon>
        <taxon>Pseudomonadales</taxon>
        <taxon>Pseudomonadaceae</taxon>
        <taxon>Entomomonas</taxon>
    </lineage>
</organism>
<name>A0A974RW45_9GAMM</name>
<dbReference type="Pfam" id="PF13652">
    <property type="entry name" value="QSregVF"/>
    <property type="match status" value="1"/>
</dbReference>
<dbReference type="RefSeq" id="WP_201090742.1">
    <property type="nucleotide sequence ID" value="NZ_CP067393.1"/>
</dbReference>
<sequence length="131" mass="14752">MIRKSILIASLAIPFMVNAASLKDYNLHQTLQTVAKKSSEGIPRKINDDLIDRGYSVQDNTLINRIEVSDKQAEEMRKFPGTVRNQLAESVCKNQGYRDLLQRGAILSYQFTEKGNKPIAEELFFASDCGL</sequence>
<dbReference type="KEGG" id="eaz:JHT90_10600"/>
<proteinExistence type="predicted"/>
<evidence type="ECO:0000313" key="2">
    <source>
        <dbReference type="EMBL" id="QQP84846.1"/>
    </source>
</evidence>
<dbReference type="AlphaFoldDB" id="A0A974RW45"/>
<evidence type="ECO:0000313" key="3">
    <source>
        <dbReference type="Proteomes" id="UP000595278"/>
    </source>
</evidence>
<dbReference type="EMBL" id="CP067393">
    <property type="protein sequence ID" value="QQP84846.1"/>
    <property type="molecule type" value="Genomic_DNA"/>
</dbReference>
<dbReference type="Gene3D" id="3.30.300.250">
    <property type="match status" value="1"/>
</dbReference>
<dbReference type="InterPro" id="IPR025203">
    <property type="entry name" value="QSregVF"/>
</dbReference>
<accession>A0A974RW45</accession>